<proteinExistence type="predicted"/>
<organism evidence="2 3">
    <name type="scientific">Cylindrodendrum hubeiense</name>
    <dbReference type="NCBI Taxonomy" id="595255"/>
    <lineage>
        <taxon>Eukaryota</taxon>
        <taxon>Fungi</taxon>
        <taxon>Dikarya</taxon>
        <taxon>Ascomycota</taxon>
        <taxon>Pezizomycotina</taxon>
        <taxon>Sordariomycetes</taxon>
        <taxon>Hypocreomycetidae</taxon>
        <taxon>Hypocreales</taxon>
        <taxon>Nectriaceae</taxon>
        <taxon>Cylindrodendrum</taxon>
    </lineage>
</organism>
<dbReference type="EMBL" id="JAANBB010000159">
    <property type="protein sequence ID" value="KAF7548087.1"/>
    <property type="molecule type" value="Genomic_DNA"/>
</dbReference>
<keyword evidence="3" id="KW-1185">Reference proteome</keyword>
<dbReference type="AlphaFoldDB" id="A0A9P5H7E1"/>
<protein>
    <submittedName>
        <fullName evidence="2">Uncharacterized protein</fullName>
    </submittedName>
</protein>
<comment type="caution">
    <text evidence="2">The sequence shown here is derived from an EMBL/GenBank/DDBJ whole genome shotgun (WGS) entry which is preliminary data.</text>
</comment>
<accession>A0A9P5H7E1</accession>
<name>A0A9P5H7E1_9HYPO</name>
<feature type="region of interest" description="Disordered" evidence="1">
    <location>
        <begin position="45"/>
        <end position="71"/>
    </location>
</feature>
<evidence type="ECO:0000313" key="2">
    <source>
        <dbReference type="EMBL" id="KAF7548087.1"/>
    </source>
</evidence>
<evidence type="ECO:0000256" key="1">
    <source>
        <dbReference type="SAM" id="MobiDB-lite"/>
    </source>
</evidence>
<evidence type="ECO:0000313" key="3">
    <source>
        <dbReference type="Proteomes" id="UP000722485"/>
    </source>
</evidence>
<reference evidence="2" key="1">
    <citation type="submission" date="2020-03" db="EMBL/GenBank/DDBJ databases">
        <title>Draft Genome Sequence of Cylindrodendrum hubeiense.</title>
        <authorList>
            <person name="Buettner E."/>
            <person name="Kellner H."/>
        </authorList>
    </citation>
    <scope>NUCLEOTIDE SEQUENCE</scope>
    <source>
        <strain evidence="2">IHI 201604</strain>
    </source>
</reference>
<sequence>MTNTAWIGYGTAPPPLGADHCTRASSVGNRPPTAVRVPCGPCGQGAKLHRHPAVSTRPPALSTHETGSPALQRARFHHRGIRNPWPRLVSVNPHPAPPAPLQRACFLAVLPLRSSQPVARAAYQGARSPPSPSSMSKNIRPGSTWAESFRAPANTPHYPGDLD</sequence>
<gene>
    <name evidence="2" type="ORF">G7Z17_g7293</name>
</gene>
<feature type="region of interest" description="Disordered" evidence="1">
    <location>
        <begin position="121"/>
        <end position="163"/>
    </location>
</feature>
<dbReference type="Proteomes" id="UP000722485">
    <property type="component" value="Unassembled WGS sequence"/>
</dbReference>